<dbReference type="AlphaFoldDB" id="A0A2K3KGH4"/>
<name>A0A2K3KGH4_TRIPR</name>
<proteinExistence type="predicted"/>
<dbReference type="EMBL" id="ASHM01178467">
    <property type="protein sequence ID" value="PNX65359.1"/>
    <property type="molecule type" value="Genomic_DNA"/>
</dbReference>
<gene>
    <name evidence="1" type="ORF">L195_g062561</name>
</gene>
<dbReference type="Proteomes" id="UP000236291">
    <property type="component" value="Unassembled WGS sequence"/>
</dbReference>
<evidence type="ECO:0000313" key="1">
    <source>
        <dbReference type="EMBL" id="PNX65359.1"/>
    </source>
</evidence>
<sequence length="34" mass="3929">CEEDEEEEKGSEIAEERNMELAVVCVVVFFIHDT</sequence>
<organism evidence="1 2">
    <name type="scientific">Trifolium pratense</name>
    <name type="common">Red clover</name>
    <dbReference type="NCBI Taxonomy" id="57577"/>
    <lineage>
        <taxon>Eukaryota</taxon>
        <taxon>Viridiplantae</taxon>
        <taxon>Streptophyta</taxon>
        <taxon>Embryophyta</taxon>
        <taxon>Tracheophyta</taxon>
        <taxon>Spermatophyta</taxon>
        <taxon>Magnoliopsida</taxon>
        <taxon>eudicotyledons</taxon>
        <taxon>Gunneridae</taxon>
        <taxon>Pentapetalae</taxon>
        <taxon>rosids</taxon>
        <taxon>fabids</taxon>
        <taxon>Fabales</taxon>
        <taxon>Fabaceae</taxon>
        <taxon>Papilionoideae</taxon>
        <taxon>50 kb inversion clade</taxon>
        <taxon>NPAAA clade</taxon>
        <taxon>Hologalegina</taxon>
        <taxon>IRL clade</taxon>
        <taxon>Trifolieae</taxon>
        <taxon>Trifolium</taxon>
    </lineage>
</organism>
<accession>A0A2K3KGH4</accession>
<reference evidence="1 2" key="1">
    <citation type="journal article" date="2014" name="Am. J. Bot.">
        <title>Genome assembly and annotation for red clover (Trifolium pratense; Fabaceae).</title>
        <authorList>
            <person name="Istvanek J."/>
            <person name="Jaros M."/>
            <person name="Krenek A."/>
            <person name="Repkova J."/>
        </authorList>
    </citation>
    <scope>NUCLEOTIDE SEQUENCE [LARGE SCALE GENOMIC DNA]</scope>
    <source>
        <strain evidence="2">cv. Tatra</strain>
        <tissue evidence="1">Young leaves</tissue>
    </source>
</reference>
<comment type="caution">
    <text evidence="1">The sequence shown here is derived from an EMBL/GenBank/DDBJ whole genome shotgun (WGS) entry which is preliminary data.</text>
</comment>
<feature type="non-terminal residue" evidence="1">
    <location>
        <position position="1"/>
    </location>
</feature>
<protein>
    <submittedName>
        <fullName evidence="1">Uncharacterized protein</fullName>
    </submittedName>
</protein>
<reference evidence="1 2" key="2">
    <citation type="journal article" date="2017" name="Front. Plant Sci.">
        <title>Gene Classification and Mining of Molecular Markers Useful in Red Clover (Trifolium pratense) Breeding.</title>
        <authorList>
            <person name="Istvanek J."/>
            <person name="Dluhosova J."/>
            <person name="Dluhos P."/>
            <person name="Patkova L."/>
            <person name="Nedelnik J."/>
            <person name="Repkova J."/>
        </authorList>
    </citation>
    <scope>NUCLEOTIDE SEQUENCE [LARGE SCALE GENOMIC DNA]</scope>
    <source>
        <strain evidence="2">cv. Tatra</strain>
        <tissue evidence="1">Young leaves</tissue>
    </source>
</reference>
<evidence type="ECO:0000313" key="2">
    <source>
        <dbReference type="Proteomes" id="UP000236291"/>
    </source>
</evidence>